<feature type="domain" description="Tetrapyrrole methylase" evidence="7">
    <location>
        <begin position="109"/>
        <end position="294"/>
    </location>
</feature>
<dbReference type="Gene3D" id="3.30.950.10">
    <property type="entry name" value="Methyltransferase, Cobalt-precorrin-4 Transmethylase, Domain 2"/>
    <property type="match status" value="1"/>
</dbReference>
<sequence>MSALPAERRLAASAHSGESMLGSGAADIGAAQRSSAADSGFVAGAGNPADRATDDATARREFSVARELSRDALAGAGNPGGEAHVDGSGVDAGGGPSAPGRTEWHGPRIAVVGIGADGWDGLSRAAREAVANCAVLFGSRRQLALVPDGSAERVVWPSPLMPALPGLFAAHADRRIAVLASGDPMFYGIGVTLARLLGSGALQVFPQPSSASLACARLGWGVAETPVVSVVGRPAETLLPELTDGRRILVLAADQHSPAKIAELLRHNGFGCSELTVLEQLGGPSERITSGRADTWDVPPGDPLNIIAIEAVADPKRLRATRLPGLPDEFFGGDGQLTKAEVRALTLAALAPAPGELLWDIGGGSGSIAIEWCRTHPACRAVTFERMAKRRTQIAENAAALGVPHIMVRGEAGAELSEPPLDIPDAVFLGGGLTQDGLFETCWSHLRHGGRLVANAVTAESEALLLRWAAEYGGELRKFQIYRAEALGGFTAWRPQLPVTQWSVRKAPR</sequence>
<dbReference type="InterPro" id="IPR014776">
    <property type="entry name" value="4pyrrole_Mease_sub2"/>
</dbReference>
<accession>A0A6G9YIY9</accession>
<dbReference type="InterPro" id="IPR029063">
    <property type="entry name" value="SAM-dependent_MTases_sf"/>
</dbReference>
<dbReference type="InterPro" id="IPR014777">
    <property type="entry name" value="4pyrrole_Mease_sub1"/>
</dbReference>
<dbReference type="PANTHER" id="PTHR43182">
    <property type="entry name" value="COBALT-PRECORRIN-6B C(15)-METHYLTRANSFERASE (DECARBOXYLATING)"/>
    <property type="match status" value="1"/>
</dbReference>
<protein>
    <submittedName>
        <fullName evidence="8">Precorrin-6y C5,15-methyltransferase (Decarboxylating) subunit CbiE</fullName>
    </submittedName>
</protein>
<evidence type="ECO:0000256" key="1">
    <source>
        <dbReference type="ARBA" id="ARBA00004953"/>
    </source>
</evidence>
<reference evidence="8 9" key="1">
    <citation type="journal article" date="2019" name="ACS Chem. Biol.">
        <title>Identification and Mobilization of a Cryptic Antibiotic Biosynthesis Gene Locus from a Human-Pathogenic Nocardia Isolate.</title>
        <authorList>
            <person name="Herisse M."/>
            <person name="Ishida K."/>
            <person name="Porter J.L."/>
            <person name="Howden B."/>
            <person name="Hertweck C."/>
            <person name="Stinear T.P."/>
            <person name="Pidot S.J."/>
        </authorList>
    </citation>
    <scope>NUCLEOTIDE SEQUENCE [LARGE SCALE GENOMIC DNA]</scope>
    <source>
        <strain evidence="8 9">AUSMDU00012717</strain>
    </source>
</reference>
<keyword evidence="4 8" id="KW-0808">Transferase</keyword>
<organism evidence="8 9">
    <name type="scientific">Nocardia arthritidis</name>
    <dbReference type="NCBI Taxonomy" id="228602"/>
    <lineage>
        <taxon>Bacteria</taxon>
        <taxon>Bacillati</taxon>
        <taxon>Actinomycetota</taxon>
        <taxon>Actinomycetes</taxon>
        <taxon>Mycobacteriales</taxon>
        <taxon>Nocardiaceae</taxon>
        <taxon>Nocardia</taxon>
    </lineage>
</organism>
<feature type="region of interest" description="Disordered" evidence="6">
    <location>
        <begin position="1"/>
        <end position="61"/>
    </location>
</feature>
<dbReference type="NCBIfam" id="TIGR02467">
    <property type="entry name" value="CbiE"/>
    <property type="match status" value="1"/>
</dbReference>
<dbReference type="InterPro" id="IPR050714">
    <property type="entry name" value="Cobalamin_biosynth_MTase"/>
</dbReference>
<dbReference type="Gene3D" id="3.40.1010.10">
    <property type="entry name" value="Cobalt-precorrin-4 Transmethylase, Domain 1"/>
    <property type="match status" value="1"/>
</dbReference>
<dbReference type="Pfam" id="PF00590">
    <property type="entry name" value="TP_methylase"/>
    <property type="match status" value="1"/>
</dbReference>
<dbReference type="GO" id="GO:0008276">
    <property type="term" value="F:protein methyltransferase activity"/>
    <property type="evidence" value="ECO:0007669"/>
    <property type="project" value="InterPro"/>
</dbReference>
<dbReference type="PANTHER" id="PTHR43182:SF1">
    <property type="entry name" value="COBALT-PRECORRIN-7 C(5)-METHYLTRANSFERASE"/>
    <property type="match status" value="1"/>
</dbReference>
<keyword evidence="3 8" id="KW-0489">Methyltransferase</keyword>
<feature type="compositionally biased region" description="Basic and acidic residues" evidence="6">
    <location>
        <begin position="1"/>
        <end position="10"/>
    </location>
</feature>
<dbReference type="InterPro" id="IPR000878">
    <property type="entry name" value="4pyrrol_Mease"/>
</dbReference>
<keyword evidence="2" id="KW-0169">Cobalamin biosynthesis</keyword>
<dbReference type="CDD" id="cd11644">
    <property type="entry name" value="Precorrin-6Y-MT"/>
    <property type="match status" value="1"/>
</dbReference>
<evidence type="ECO:0000256" key="2">
    <source>
        <dbReference type="ARBA" id="ARBA00022573"/>
    </source>
</evidence>
<evidence type="ECO:0000259" key="7">
    <source>
        <dbReference type="Pfam" id="PF00590"/>
    </source>
</evidence>
<dbReference type="CDD" id="cd02440">
    <property type="entry name" value="AdoMet_MTases"/>
    <property type="match status" value="1"/>
</dbReference>
<dbReference type="KEGG" id="nah:F5544_26330"/>
<keyword evidence="5" id="KW-0949">S-adenosyl-L-methionine</keyword>
<proteinExistence type="predicted"/>
<keyword evidence="9" id="KW-1185">Reference proteome</keyword>
<dbReference type="AlphaFoldDB" id="A0A6G9YIY9"/>
<evidence type="ECO:0000313" key="9">
    <source>
        <dbReference type="Proteomes" id="UP000503540"/>
    </source>
</evidence>
<feature type="region of interest" description="Disordered" evidence="6">
    <location>
        <begin position="73"/>
        <end position="104"/>
    </location>
</feature>
<evidence type="ECO:0000256" key="4">
    <source>
        <dbReference type="ARBA" id="ARBA00022679"/>
    </source>
</evidence>
<gene>
    <name evidence="8" type="primary">cbiE</name>
    <name evidence="8" type="ORF">F5544_26330</name>
</gene>
<dbReference type="GO" id="GO:0009236">
    <property type="term" value="P:cobalamin biosynthetic process"/>
    <property type="evidence" value="ECO:0007669"/>
    <property type="project" value="UniProtKB-UniPathway"/>
</dbReference>
<comment type="pathway">
    <text evidence="1">Cofactor biosynthesis; adenosylcobalamin biosynthesis.</text>
</comment>
<dbReference type="SUPFAM" id="SSF53790">
    <property type="entry name" value="Tetrapyrrole methylase"/>
    <property type="match status" value="1"/>
</dbReference>
<evidence type="ECO:0000256" key="3">
    <source>
        <dbReference type="ARBA" id="ARBA00022603"/>
    </source>
</evidence>
<dbReference type="GO" id="GO:0032259">
    <property type="term" value="P:methylation"/>
    <property type="evidence" value="ECO:0007669"/>
    <property type="project" value="UniProtKB-KW"/>
</dbReference>
<dbReference type="InterPro" id="IPR035996">
    <property type="entry name" value="4pyrrol_Methylase_sf"/>
</dbReference>
<dbReference type="UniPathway" id="UPA00148"/>
<feature type="compositionally biased region" description="Basic and acidic residues" evidence="6">
    <location>
        <begin position="51"/>
        <end position="61"/>
    </location>
</feature>
<evidence type="ECO:0000256" key="5">
    <source>
        <dbReference type="ARBA" id="ARBA00022691"/>
    </source>
</evidence>
<dbReference type="InterPro" id="IPR012818">
    <property type="entry name" value="CbiE"/>
</dbReference>
<dbReference type="SUPFAM" id="SSF53335">
    <property type="entry name" value="S-adenosyl-L-methionine-dependent methyltransferases"/>
    <property type="match status" value="1"/>
</dbReference>
<dbReference type="Gene3D" id="3.40.50.150">
    <property type="entry name" value="Vaccinia Virus protein VP39"/>
    <property type="match status" value="1"/>
</dbReference>
<evidence type="ECO:0000256" key="6">
    <source>
        <dbReference type="SAM" id="MobiDB-lite"/>
    </source>
</evidence>
<dbReference type="Proteomes" id="UP000503540">
    <property type="component" value="Chromosome"/>
</dbReference>
<evidence type="ECO:0000313" key="8">
    <source>
        <dbReference type="EMBL" id="QIS13120.1"/>
    </source>
</evidence>
<dbReference type="NCBIfam" id="TIGR02469">
    <property type="entry name" value="CbiT"/>
    <property type="match status" value="1"/>
</dbReference>
<dbReference type="EMBL" id="CP046172">
    <property type="protein sequence ID" value="QIS13120.1"/>
    <property type="molecule type" value="Genomic_DNA"/>
</dbReference>
<dbReference type="InterPro" id="IPR014008">
    <property type="entry name" value="Cbl_synth_MTase_CbiT"/>
</dbReference>
<name>A0A6G9YIY9_9NOCA</name>